<reference evidence="11 12" key="1">
    <citation type="submission" date="2012-11" db="EMBL/GenBank/DDBJ databases">
        <authorList>
            <person name="Linke B."/>
        </authorList>
    </citation>
    <scope>NUCLEOTIDE SEQUENCE [LARGE SCALE GENOMIC DNA]</scope>
    <source>
        <strain evidence="12">CFBP 1232</strain>
    </source>
</reference>
<accession>A0A831ET79</accession>
<dbReference type="Proteomes" id="UP000013111">
    <property type="component" value="Unassembled WGS sequence"/>
</dbReference>
<evidence type="ECO:0000313" key="12">
    <source>
        <dbReference type="Proteomes" id="UP000013111"/>
    </source>
</evidence>
<organism evidence="11 12">
    <name type="scientific">Erwinia amylovora NBRC 12687 = CFBP 1232</name>
    <dbReference type="NCBI Taxonomy" id="1219359"/>
    <lineage>
        <taxon>Bacteria</taxon>
        <taxon>Pseudomonadati</taxon>
        <taxon>Pseudomonadota</taxon>
        <taxon>Gammaproteobacteria</taxon>
        <taxon>Enterobacterales</taxon>
        <taxon>Erwiniaceae</taxon>
        <taxon>Erwinia</taxon>
    </lineage>
</organism>
<evidence type="ECO:0000256" key="6">
    <source>
        <dbReference type="ARBA" id="ARBA00022692"/>
    </source>
</evidence>
<dbReference type="Pfam" id="PF02743">
    <property type="entry name" value="dCache_1"/>
    <property type="match status" value="1"/>
</dbReference>
<dbReference type="RefSeq" id="WP_004159025.1">
    <property type="nucleotide sequence ID" value="NZ_BAYW01000012.1"/>
</dbReference>
<keyword evidence="8" id="KW-0472">Membrane</keyword>
<dbReference type="PROSITE" id="PS50887">
    <property type="entry name" value="GGDEF"/>
    <property type="match status" value="1"/>
</dbReference>
<dbReference type="PANTHER" id="PTHR45138">
    <property type="entry name" value="REGULATORY COMPONENTS OF SENSORY TRANSDUCTION SYSTEM"/>
    <property type="match status" value="1"/>
</dbReference>
<dbReference type="FunFam" id="3.30.70.270:FF:000001">
    <property type="entry name" value="Diguanylate cyclase domain protein"/>
    <property type="match status" value="1"/>
</dbReference>
<proteinExistence type="predicted"/>
<dbReference type="CDD" id="cd18773">
    <property type="entry name" value="PDC1_HK_sensor"/>
    <property type="match status" value="1"/>
</dbReference>
<comment type="caution">
    <text evidence="11">The sequence shown here is derived from an EMBL/GenBank/DDBJ whole genome shotgun (WGS) entry which is preliminary data.</text>
</comment>
<dbReference type="CDD" id="cd18774">
    <property type="entry name" value="PDC2_HK_sensor"/>
    <property type="match status" value="1"/>
</dbReference>
<keyword evidence="6" id="KW-0812">Transmembrane</keyword>
<evidence type="ECO:0000313" key="11">
    <source>
        <dbReference type="EMBL" id="CCO94542.1"/>
    </source>
</evidence>
<reference evidence="11 12" key="2">
    <citation type="submission" date="2013-04" db="EMBL/GenBank/DDBJ databases">
        <title>Comparative genomics of 12 strains of Erwinia amylovora identifies a pan-genome with a large conserved core and provides insights into host specificity.</title>
        <authorList>
            <person name="Mann R.A."/>
            <person name="Smits T.H.M."/>
            <person name="Buehlmann A."/>
            <person name="Blom J."/>
            <person name="Goesmann A."/>
            <person name="Frey J.E."/>
            <person name="Plummer K.M."/>
            <person name="Beer S.V."/>
            <person name="Luck J."/>
            <person name="Duffy B."/>
            <person name="Rodoni B."/>
        </authorList>
    </citation>
    <scope>NUCLEOTIDE SEQUENCE [LARGE SCALE GENOMIC DNA]</scope>
    <source>
        <strain evidence="12">CFBP 1232</strain>
    </source>
</reference>
<dbReference type="GeneID" id="97606732"/>
<evidence type="ECO:0000256" key="8">
    <source>
        <dbReference type="ARBA" id="ARBA00023136"/>
    </source>
</evidence>
<feature type="domain" description="GGDEF" evidence="10">
    <location>
        <begin position="392"/>
        <end position="523"/>
    </location>
</feature>
<keyword evidence="5" id="KW-1003">Cell membrane</keyword>
<dbReference type="Gene3D" id="3.30.450.20">
    <property type="entry name" value="PAS domain"/>
    <property type="match status" value="1"/>
</dbReference>
<keyword evidence="7" id="KW-1133">Transmembrane helix</keyword>
<name>A0A831ET79_ERWAM</name>
<evidence type="ECO:0000256" key="4">
    <source>
        <dbReference type="ARBA" id="ARBA00012528"/>
    </source>
</evidence>
<evidence type="ECO:0000256" key="2">
    <source>
        <dbReference type="ARBA" id="ARBA00004651"/>
    </source>
</evidence>
<dbReference type="Pfam" id="PF00990">
    <property type="entry name" value="GGDEF"/>
    <property type="match status" value="1"/>
</dbReference>
<dbReference type="NCBIfam" id="TIGR00254">
    <property type="entry name" value="GGDEF"/>
    <property type="match status" value="1"/>
</dbReference>
<evidence type="ECO:0000256" key="7">
    <source>
        <dbReference type="ARBA" id="ARBA00022989"/>
    </source>
</evidence>
<dbReference type="InterPro" id="IPR029151">
    <property type="entry name" value="Sensor-like_sf"/>
</dbReference>
<evidence type="ECO:0000256" key="1">
    <source>
        <dbReference type="ARBA" id="ARBA00001946"/>
    </source>
</evidence>
<dbReference type="CDD" id="cd01949">
    <property type="entry name" value="GGDEF"/>
    <property type="match status" value="1"/>
</dbReference>
<dbReference type="InterPro" id="IPR050469">
    <property type="entry name" value="Diguanylate_Cyclase"/>
</dbReference>
<comment type="pathway">
    <text evidence="3">Purine metabolism; 3',5'-cyclic di-GMP biosynthesis.</text>
</comment>
<dbReference type="InterPro" id="IPR029787">
    <property type="entry name" value="Nucleotide_cyclase"/>
</dbReference>
<dbReference type="Gene3D" id="3.30.70.270">
    <property type="match status" value="1"/>
</dbReference>
<dbReference type="AlphaFoldDB" id="A0A831ET79"/>
<sequence>MLMFTRPKTDLRTLITLLAVASIAITLANSLYASWRVQREVLINNTLEANRVYATKLASTTELFFQLATSQLAYSASRINNESNNGSLLQDEVDRLREQTNSFNSVAIADADGRVRAISPETLPLKGMLLSSSAAKQALAERRPLIGRPGLSTAGNLQVFISSPVWSNDGRYLGYVGGSVYLNKRSILNDLLGAQFFRDGSSLYVIDSKNQLLYHQYSHLVGQTVNPLITPQQRQQASNGQYQVVTSEGEAMLAGYSVVPAAGWTIVSIKPTAATLVPLNSLLLQVLKHSVPFALLTVLLALILAQRIALPLWQLARKASRMDTQNVSKEIGSIRSWYYESSQIKRAMLAGIGQMHDKIGRLKSEAQTDPLTGLLNRRGLDAVLDYFLSTGQPFALLALDIDRFKGVNDAFGHAAGDTVIKTVAQQLGLGARQSDVLCRNGGEEFLMILPGADRDRALMIAERVRKRIEQFQIDAIGNVTISIGISFWSSDSENDMHDAFGQADEALYRAKNTGRNCVVIAKSAPQPSAVVNEPSRQ</sequence>
<comment type="catalytic activity">
    <reaction evidence="9">
        <text>2 GTP = 3',3'-c-di-GMP + 2 diphosphate</text>
        <dbReference type="Rhea" id="RHEA:24898"/>
        <dbReference type="ChEBI" id="CHEBI:33019"/>
        <dbReference type="ChEBI" id="CHEBI:37565"/>
        <dbReference type="ChEBI" id="CHEBI:58805"/>
        <dbReference type="EC" id="2.7.7.65"/>
    </reaction>
</comment>
<dbReference type="SUPFAM" id="SSF103190">
    <property type="entry name" value="Sensory domain-like"/>
    <property type="match status" value="1"/>
</dbReference>
<protein>
    <recommendedName>
        <fullName evidence="4">diguanylate cyclase</fullName>
        <ecNumber evidence="4">2.7.7.65</ecNumber>
    </recommendedName>
</protein>
<dbReference type="SMART" id="SM00267">
    <property type="entry name" value="GGDEF"/>
    <property type="match status" value="1"/>
</dbReference>
<dbReference type="GO" id="GO:0005886">
    <property type="term" value="C:plasma membrane"/>
    <property type="evidence" value="ECO:0007669"/>
    <property type="project" value="UniProtKB-SubCell"/>
</dbReference>
<dbReference type="SUPFAM" id="SSF55073">
    <property type="entry name" value="Nucleotide cyclase"/>
    <property type="match status" value="1"/>
</dbReference>
<evidence type="ECO:0000259" key="10">
    <source>
        <dbReference type="PROSITE" id="PS50887"/>
    </source>
</evidence>
<evidence type="ECO:0000256" key="3">
    <source>
        <dbReference type="ARBA" id="ARBA00004665"/>
    </source>
</evidence>
<dbReference type="EC" id="2.7.7.65" evidence="4"/>
<comment type="cofactor">
    <cofactor evidence="1">
        <name>Mg(2+)</name>
        <dbReference type="ChEBI" id="CHEBI:18420"/>
    </cofactor>
</comment>
<evidence type="ECO:0000256" key="9">
    <source>
        <dbReference type="ARBA" id="ARBA00034247"/>
    </source>
</evidence>
<dbReference type="InterPro" id="IPR043128">
    <property type="entry name" value="Rev_trsase/Diguanyl_cyclase"/>
</dbReference>
<dbReference type="InterPro" id="IPR000160">
    <property type="entry name" value="GGDEF_dom"/>
</dbReference>
<comment type="subcellular location">
    <subcellularLocation>
        <location evidence="2">Cell membrane</location>
        <topology evidence="2">Multi-pass membrane protein</topology>
    </subcellularLocation>
</comment>
<gene>
    <name evidence="11" type="ORF">BN437_2632</name>
</gene>
<evidence type="ECO:0000256" key="5">
    <source>
        <dbReference type="ARBA" id="ARBA00022475"/>
    </source>
</evidence>
<dbReference type="GO" id="GO:0052621">
    <property type="term" value="F:diguanylate cyclase activity"/>
    <property type="evidence" value="ECO:0007669"/>
    <property type="project" value="UniProtKB-EC"/>
</dbReference>
<dbReference type="InterPro" id="IPR033479">
    <property type="entry name" value="dCache_1"/>
</dbReference>
<dbReference type="PANTHER" id="PTHR45138:SF9">
    <property type="entry name" value="DIGUANYLATE CYCLASE DGCM-RELATED"/>
    <property type="match status" value="1"/>
</dbReference>
<dbReference type="EMBL" id="CAPB01000033">
    <property type="protein sequence ID" value="CCO94542.1"/>
    <property type="molecule type" value="Genomic_DNA"/>
</dbReference>